<organism evidence="2 3">
    <name type="scientific">Marinagarivorans cellulosilyticus</name>
    <dbReference type="NCBI Taxonomy" id="2721545"/>
    <lineage>
        <taxon>Bacteria</taxon>
        <taxon>Pseudomonadati</taxon>
        <taxon>Pseudomonadota</taxon>
        <taxon>Gammaproteobacteria</taxon>
        <taxon>Cellvibrionales</taxon>
        <taxon>Cellvibrionaceae</taxon>
        <taxon>Marinagarivorans</taxon>
    </lineage>
</organism>
<feature type="transmembrane region" description="Helical" evidence="1">
    <location>
        <begin position="204"/>
        <end position="224"/>
    </location>
</feature>
<evidence type="ECO:0000313" key="2">
    <source>
        <dbReference type="EMBL" id="BCD99562.1"/>
    </source>
</evidence>
<feature type="transmembrane region" description="Helical" evidence="1">
    <location>
        <begin position="272"/>
        <end position="293"/>
    </location>
</feature>
<evidence type="ECO:0000313" key="3">
    <source>
        <dbReference type="Proteomes" id="UP001320119"/>
    </source>
</evidence>
<keyword evidence="1" id="KW-0812">Transmembrane</keyword>
<evidence type="ECO:0000256" key="1">
    <source>
        <dbReference type="SAM" id="Phobius"/>
    </source>
</evidence>
<feature type="transmembrane region" description="Helical" evidence="1">
    <location>
        <begin position="90"/>
        <end position="110"/>
    </location>
</feature>
<keyword evidence="1" id="KW-0472">Membrane</keyword>
<feature type="transmembrane region" description="Helical" evidence="1">
    <location>
        <begin position="245"/>
        <end position="266"/>
    </location>
</feature>
<dbReference type="KEGG" id="marq:MARGE09_P3764"/>
<sequence length="395" mass="44611">MVGLAQGLSLAMLDALFGHESEKGIYLSSKKFDFVLFFVGVLLPIVFFVLYWNAGIPMASLMVLFIVLLDTPHAMQTITRVWMDDQARTLFGRRAILCFVVMAIVCLTLIFTGNSFYILIILLFYGPYHIIMQHFGMASLYRAKAGSTSVQVAMQDKHLLLSTYCLCVSWASHDLFNLGPLWLWPEFVQPFEALGLALVPLMLSDFWLSFVLPASFVYFVVSLARWLLGLYQELGRGMGLNRPRLLTLCLAVLNFLVVFFVLNAVAVSLNEGLFFVVIGITAWHAVQYNGLVWHYNNKKFCALKGIGGAGSALLAWLSQRHRFFYYIGFLALITLCTQLIAMLLLWLDSHAVKAWLGDTHGLVYAAYSVTFTHYYLDTLIWKGKHNKELGQVMFG</sequence>
<name>A0AAN1WL22_9GAMM</name>
<dbReference type="AlphaFoldDB" id="A0AAN1WL22"/>
<reference evidence="2 3" key="1">
    <citation type="journal article" date="2022" name="IScience">
        <title>An ultrasensitive nanofiber-based assay for enzymatic hydrolysis and deep-sea microbial degradation of cellulose.</title>
        <authorList>
            <person name="Tsudome M."/>
            <person name="Tachioka M."/>
            <person name="Miyazaki M."/>
            <person name="Uchimura K."/>
            <person name="Tsuda M."/>
            <person name="Takaki Y."/>
            <person name="Deguchi S."/>
        </authorList>
    </citation>
    <scope>NUCLEOTIDE SEQUENCE [LARGE SCALE GENOMIC DNA]</scope>
    <source>
        <strain evidence="2 3">GE09</strain>
    </source>
</reference>
<feature type="transmembrane region" description="Helical" evidence="1">
    <location>
        <begin position="323"/>
        <end position="347"/>
    </location>
</feature>
<keyword evidence="3" id="KW-1185">Reference proteome</keyword>
<feature type="transmembrane region" description="Helical" evidence="1">
    <location>
        <begin position="116"/>
        <end position="138"/>
    </location>
</feature>
<gene>
    <name evidence="2" type="ORF">MARGE09_P3764</name>
</gene>
<dbReference type="EMBL" id="AP023086">
    <property type="protein sequence ID" value="BCD99562.1"/>
    <property type="molecule type" value="Genomic_DNA"/>
</dbReference>
<proteinExistence type="predicted"/>
<dbReference type="RefSeq" id="WP_236984829.1">
    <property type="nucleotide sequence ID" value="NZ_AP023086.1"/>
</dbReference>
<feature type="transmembrane region" description="Helical" evidence="1">
    <location>
        <begin position="159"/>
        <end position="184"/>
    </location>
</feature>
<feature type="transmembrane region" description="Helical" evidence="1">
    <location>
        <begin position="42"/>
        <end position="69"/>
    </location>
</feature>
<protein>
    <submittedName>
        <fullName evidence="2">Uncharacterized protein</fullName>
    </submittedName>
</protein>
<keyword evidence="1" id="KW-1133">Transmembrane helix</keyword>
<dbReference type="Proteomes" id="UP001320119">
    <property type="component" value="Chromosome"/>
</dbReference>
<accession>A0AAN1WL22</accession>